<dbReference type="GO" id="GO:0030139">
    <property type="term" value="C:endocytic vesicle"/>
    <property type="evidence" value="ECO:0007669"/>
    <property type="project" value="TreeGrafter"/>
</dbReference>
<feature type="compositionally biased region" description="Polar residues" evidence="1">
    <location>
        <begin position="125"/>
        <end position="136"/>
    </location>
</feature>
<feature type="compositionally biased region" description="Pro residues" evidence="1">
    <location>
        <begin position="82"/>
        <end position="91"/>
    </location>
</feature>
<feature type="region of interest" description="Disordered" evidence="1">
    <location>
        <begin position="308"/>
        <end position="336"/>
    </location>
</feature>
<proteinExistence type="predicted"/>
<feature type="compositionally biased region" description="Low complexity" evidence="1">
    <location>
        <begin position="820"/>
        <end position="838"/>
    </location>
</feature>
<keyword evidence="4" id="KW-1185">Reference proteome</keyword>
<evidence type="ECO:0000259" key="2">
    <source>
        <dbReference type="PROSITE" id="PS51205"/>
    </source>
</evidence>
<dbReference type="EMBL" id="MCGR01000064">
    <property type="protein sequence ID" value="ORY65625.1"/>
    <property type="molecule type" value="Genomic_DNA"/>
</dbReference>
<dbReference type="AlphaFoldDB" id="A0A1Y2E430"/>
<dbReference type="InParanoid" id="A0A1Y2E430"/>
<feature type="compositionally biased region" description="Low complexity" evidence="1">
    <location>
        <begin position="367"/>
        <end position="390"/>
    </location>
</feature>
<dbReference type="Pfam" id="PF02204">
    <property type="entry name" value="VPS9"/>
    <property type="match status" value="1"/>
</dbReference>
<dbReference type="GO" id="GO:0005829">
    <property type="term" value="C:cytosol"/>
    <property type="evidence" value="ECO:0007669"/>
    <property type="project" value="TreeGrafter"/>
</dbReference>
<dbReference type="GO" id="GO:0016192">
    <property type="term" value="P:vesicle-mediated transport"/>
    <property type="evidence" value="ECO:0007669"/>
    <property type="project" value="InterPro"/>
</dbReference>
<feature type="region of interest" description="Disordered" evidence="1">
    <location>
        <begin position="907"/>
        <end position="927"/>
    </location>
</feature>
<feature type="region of interest" description="Disordered" evidence="1">
    <location>
        <begin position="999"/>
        <end position="1018"/>
    </location>
</feature>
<comment type="caution">
    <text evidence="3">The sequence shown here is derived from an EMBL/GenBank/DDBJ whole genome shotgun (WGS) entry which is preliminary data.</text>
</comment>
<protein>
    <recommendedName>
        <fullName evidence="2">VPS9 domain-containing protein</fullName>
    </recommendedName>
</protein>
<feature type="region of interest" description="Disordered" evidence="1">
    <location>
        <begin position="943"/>
        <end position="974"/>
    </location>
</feature>
<accession>A0A1Y2E430</accession>
<dbReference type="PANTHER" id="PTHR23101:SF25">
    <property type="entry name" value="GTPASE-ACTIVATING PROTEIN AND VPS9 DOMAIN-CONTAINING PROTEIN 1"/>
    <property type="match status" value="1"/>
</dbReference>
<dbReference type="InterPro" id="IPR003123">
    <property type="entry name" value="VPS9"/>
</dbReference>
<dbReference type="Proteomes" id="UP000193467">
    <property type="component" value="Unassembled WGS sequence"/>
</dbReference>
<dbReference type="STRING" id="106004.A0A1Y2E430"/>
<name>A0A1Y2E430_9BASI</name>
<feature type="compositionally biased region" description="Polar residues" evidence="1">
    <location>
        <begin position="907"/>
        <end position="916"/>
    </location>
</feature>
<feature type="region of interest" description="Disordered" evidence="1">
    <location>
        <begin position="716"/>
        <end position="753"/>
    </location>
</feature>
<feature type="compositionally biased region" description="Low complexity" evidence="1">
    <location>
        <begin position="313"/>
        <end position="331"/>
    </location>
</feature>
<dbReference type="GO" id="GO:0031267">
    <property type="term" value="F:small GTPase binding"/>
    <property type="evidence" value="ECO:0007669"/>
    <property type="project" value="TreeGrafter"/>
</dbReference>
<feature type="compositionally biased region" description="Polar residues" evidence="1">
    <location>
        <begin position="42"/>
        <end position="61"/>
    </location>
</feature>
<dbReference type="InterPro" id="IPR045046">
    <property type="entry name" value="Vps9-like"/>
</dbReference>
<feature type="region of interest" description="Disordered" evidence="1">
    <location>
        <begin position="640"/>
        <end position="702"/>
    </location>
</feature>
<feature type="region of interest" description="Disordered" evidence="1">
    <location>
        <begin position="1040"/>
        <end position="1093"/>
    </location>
</feature>
<gene>
    <name evidence="3" type="ORF">BCR35DRAFT_308555</name>
</gene>
<feature type="compositionally biased region" description="Low complexity" evidence="1">
    <location>
        <begin position="8"/>
        <end position="30"/>
    </location>
</feature>
<dbReference type="PROSITE" id="PS51205">
    <property type="entry name" value="VPS9"/>
    <property type="match status" value="1"/>
</dbReference>
<feature type="domain" description="VPS9" evidence="2">
    <location>
        <begin position="541"/>
        <end position="818"/>
    </location>
</feature>
<evidence type="ECO:0000256" key="1">
    <source>
        <dbReference type="SAM" id="MobiDB-lite"/>
    </source>
</evidence>
<feature type="region of interest" description="Disordered" evidence="1">
    <location>
        <begin position="820"/>
        <end position="852"/>
    </location>
</feature>
<dbReference type="Gene3D" id="1.20.1050.80">
    <property type="entry name" value="VPS9 domain"/>
    <property type="match status" value="2"/>
</dbReference>
<feature type="compositionally biased region" description="Basic and acidic residues" evidence="1">
    <location>
        <begin position="959"/>
        <end position="973"/>
    </location>
</feature>
<feature type="compositionally biased region" description="Low complexity" evidence="1">
    <location>
        <begin position="734"/>
        <end position="753"/>
    </location>
</feature>
<feature type="region of interest" description="Disordered" evidence="1">
    <location>
        <begin position="1"/>
        <end position="142"/>
    </location>
</feature>
<dbReference type="InterPro" id="IPR037191">
    <property type="entry name" value="VPS9_dom_sf"/>
</dbReference>
<dbReference type="OrthoDB" id="10264848at2759"/>
<evidence type="ECO:0000313" key="3">
    <source>
        <dbReference type="EMBL" id="ORY65625.1"/>
    </source>
</evidence>
<dbReference type="GO" id="GO:0005085">
    <property type="term" value="F:guanyl-nucleotide exchange factor activity"/>
    <property type="evidence" value="ECO:0007669"/>
    <property type="project" value="InterPro"/>
</dbReference>
<dbReference type="PANTHER" id="PTHR23101">
    <property type="entry name" value="RAB GDP/GTP EXCHANGE FACTOR"/>
    <property type="match status" value="1"/>
</dbReference>
<feature type="compositionally biased region" description="Low complexity" evidence="1">
    <location>
        <begin position="660"/>
        <end position="674"/>
    </location>
</feature>
<sequence>MVQEREGASPSESSPLGPPTSSSTSSTARSLGRRTLRTATTDVNPLSASDTPLGLSSSPTGGQYAVYSGAKKRASVLGSTFDPPPPAPVEPSPSAASPTPPSPSAPPTPPFAPTPQPSVPPLVSRASNSTLPTTSGRPYARSVSEAKELLQGQSLKAEVQSLGLGNESTGAAMVQKVALVGKETEWAGVMKALETGKITLLLPAEKLLPTMQITPAFFLDHLAVFESSPSASTEAPRGGFATLSGFRGTLGPDELVFASCSDSSRSLNLSSLPDYSDADVLKALCGPINPSQPSGDSFPFPSTMLISPPSNLSIPRSTPRSTSSSAPSTSSGTLGRASAGSRLAALFAKPAASSDSDLPPVVPAPPGLLSGDSGSSTPSSAPSPSPSTSSRSQAPNLEIPVLVVGKVVRHNELVKAIGKALEGQLRQSLKTIEGCDDSALQDRVCAFAGRFQPPSSWSSAEEISHAYQDLSDATRTDLNRTLRAQLIKERQQDGETGEVELGHVDYVLLEEKADAALDAVEEVVMTSLYDRMFAPAISGDAQEDENLASRIAALNMLELSLDHLGLDLSKGEVMNEWGEQSRTIRDSLEDIVGIVGKELTRLDDSSTRTPKAKLDIFVNLHKIVVEHLSSLPPIPLKKESADASTANAPPAEVEMDDASIRTGTSRTSSRPISPLVAQDDEALLRTPRPPMEGESSSPVPEIDLSGAELTSSVHEATSSSLFDPVAPPKPSPPASVFDSTSSRRNSTASAAPSSSSADLILPILIYAVVQYNPRFPSHLNYAQRFRAESLLRGESSYCSTNIHAVIEFLNTVLAYNSSNSATTASGSSTTRSRPSSISFGRKGAPGVSTPRSQDIDQFVDSANHALVRAADLLFGPKGFAPKTIEDVRNVLDGAGTVANKARGSLLRRTTNSSTMSPGAGASESLPREISVGGAQREMVDFVPGSGDAFDQGASSEYSAQREPEKDREDDARSVRSISSILRESKLGFGEKRTDGLGVVGEERPSLGDRLSSIPGLGRFGSENKAATISGSATPSQKTSLFAAFSPGSSPSSRRSTINSTSAAAPSSLPPASSSPVPSTFSFFGPSSTNSTSVQPVQRFMECEAEDLRLGEVAELLREYRKLALALATKEAGGDDSSVTAAP</sequence>
<dbReference type="SUPFAM" id="SSF109993">
    <property type="entry name" value="VPS9 domain"/>
    <property type="match status" value="1"/>
</dbReference>
<feature type="compositionally biased region" description="Low complexity" evidence="1">
    <location>
        <begin position="1040"/>
        <end position="1092"/>
    </location>
</feature>
<feature type="region of interest" description="Disordered" evidence="1">
    <location>
        <begin position="352"/>
        <end position="394"/>
    </location>
</feature>
<reference evidence="3 4" key="1">
    <citation type="submission" date="2016-07" db="EMBL/GenBank/DDBJ databases">
        <title>Pervasive Adenine N6-methylation of Active Genes in Fungi.</title>
        <authorList>
            <consortium name="DOE Joint Genome Institute"/>
            <person name="Mondo S.J."/>
            <person name="Dannebaum R.O."/>
            <person name="Kuo R.C."/>
            <person name="Labutti K."/>
            <person name="Haridas S."/>
            <person name="Kuo A."/>
            <person name="Salamov A."/>
            <person name="Ahrendt S.R."/>
            <person name="Lipzen A."/>
            <person name="Sullivan W."/>
            <person name="Andreopoulos W.B."/>
            <person name="Clum A."/>
            <person name="Lindquist E."/>
            <person name="Daum C."/>
            <person name="Ramamoorthy G.K."/>
            <person name="Gryganskyi A."/>
            <person name="Culley D."/>
            <person name="Magnuson J.K."/>
            <person name="James T.Y."/>
            <person name="O'Malley M.A."/>
            <person name="Stajich J.E."/>
            <person name="Spatafora J.W."/>
            <person name="Visel A."/>
            <person name="Grigoriev I.V."/>
        </authorList>
    </citation>
    <scope>NUCLEOTIDE SEQUENCE [LARGE SCALE GENOMIC DNA]</scope>
    <source>
        <strain evidence="3 4">62-1032</strain>
    </source>
</reference>
<evidence type="ECO:0000313" key="4">
    <source>
        <dbReference type="Proteomes" id="UP000193467"/>
    </source>
</evidence>
<organism evidence="3 4">
    <name type="scientific">Leucosporidium creatinivorum</name>
    <dbReference type="NCBI Taxonomy" id="106004"/>
    <lineage>
        <taxon>Eukaryota</taxon>
        <taxon>Fungi</taxon>
        <taxon>Dikarya</taxon>
        <taxon>Basidiomycota</taxon>
        <taxon>Pucciniomycotina</taxon>
        <taxon>Microbotryomycetes</taxon>
        <taxon>Leucosporidiales</taxon>
        <taxon>Leucosporidium</taxon>
    </lineage>
</organism>
<feature type="compositionally biased region" description="Pro residues" evidence="1">
    <location>
        <begin position="98"/>
        <end position="120"/>
    </location>
</feature>